<dbReference type="PROSITE" id="PS50011">
    <property type="entry name" value="PROTEIN_KINASE_DOM"/>
    <property type="match status" value="1"/>
</dbReference>
<evidence type="ECO:0000256" key="1">
    <source>
        <dbReference type="ARBA" id="ARBA00022741"/>
    </source>
</evidence>
<dbReference type="Proteomes" id="UP001054252">
    <property type="component" value="Unassembled WGS sequence"/>
</dbReference>
<protein>
    <recommendedName>
        <fullName evidence="3">Protein kinase domain-containing protein</fullName>
    </recommendedName>
</protein>
<dbReference type="AlphaFoldDB" id="A0AAV5KQC8"/>
<dbReference type="SUPFAM" id="SSF56112">
    <property type="entry name" value="Protein kinase-like (PK-like)"/>
    <property type="match status" value="1"/>
</dbReference>
<reference evidence="4 5" key="1">
    <citation type="journal article" date="2021" name="Commun. Biol.">
        <title>The genome of Shorea leprosula (Dipterocarpaceae) highlights the ecological relevance of drought in aseasonal tropical rainforests.</title>
        <authorList>
            <person name="Ng K.K.S."/>
            <person name="Kobayashi M.J."/>
            <person name="Fawcett J.A."/>
            <person name="Hatakeyama M."/>
            <person name="Paape T."/>
            <person name="Ng C.H."/>
            <person name="Ang C.C."/>
            <person name="Tnah L.H."/>
            <person name="Lee C.T."/>
            <person name="Nishiyama T."/>
            <person name="Sese J."/>
            <person name="O'Brien M.J."/>
            <person name="Copetti D."/>
            <person name="Mohd Noor M.I."/>
            <person name="Ong R.C."/>
            <person name="Putra M."/>
            <person name="Sireger I.Z."/>
            <person name="Indrioko S."/>
            <person name="Kosugi Y."/>
            <person name="Izuno A."/>
            <person name="Isagi Y."/>
            <person name="Lee S.L."/>
            <person name="Shimizu K.K."/>
        </authorList>
    </citation>
    <scope>NUCLEOTIDE SEQUENCE [LARGE SCALE GENOMIC DNA]</scope>
    <source>
        <strain evidence="4">214</strain>
    </source>
</reference>
<dbReference type="GO" id="GO:0004674">
    <property type="term" value="F:protein serine/threonine kinase activity"/>
    <property type="evidence" value="ECO:0007669"/>
    <property type="project" value="TreeGrafter"/>
</dbReference>
<dbReference type="InterPro" id="IPR000719">
    <property type="entry name" value="Prot_kinase_dom"/>
</dbReference>
<dbReference type="Gene3D" id="1.10.510.10">
    <property type="entry name" value="Transferase(Phosphotransferase) domain 1"/>
    <property type="match status" value="1"/>
</dbReference>
<dbReference type="Pfam" id="PF00069">
    <property type="entry name" value="Pkinase"/>
    <property type="match status" value="1"/>
</dbReference>
<dbReference type="GO" id="GO:0005524">
    <property type="term" value="F:ATP binding"/>
    <property type="evidence" value="ECO:0007669"/>
    <property type="project" value="UniProtKB-KW"/>
</dbReference>
<dbReference type="EMBL" id="BPVZ01000073">
    <property type="protein sequence ID" value="GKV26862.1"/>
    <property type="molecule type" value="Genomic_DNA"/>
</dbReference>
<proteinExistence type="predicted"/>
<dbReference type="InterPro" id="IPR045274">
    <property type="entry name" value="WAK-like"/>
</dbReference>
<name>A0AAV5KQC8_9ROSI</name>
<dbReference type="PANTHER" id="PTHR27005:SF515">
    <property type="entry name" value="WALL-ASSOCIATED RECEPTOR KINASE-LIKE 10-RELATED"/>
    <property type="match status" value="1"/>
</dbReference>
<keyword evidence="1" id="KW-0547">Nucleotide-binding</keyword>
<dbReference type="InterPro" id="IPR011009">
    <property type="entry name" value="Kinase-like_dom_sf"/>
</dbReference>
<evidence type="ECO:0000256" key="2">
    <source>
        <dbReference type="ARBA" id="ARBA00022840"/>
    </source>
</evidence>
<keyword evidence="2" id="KW-0067">ATP-binding</keyword>
<evidence type="ECO:0000313" key="4">
    <source>
        <dbReference type="EMBL" id="GKV26862.1"/>
    </source>
</evidence>
<keyword evidence="5" id="KW-1185">Reference proteome</keyword>
<feature type="domain" description="Protein kinase" evidence="3">
    <location>
        <begin position="1"/>
        <end position="120"/>
    </location>
</feature>
<evidence type="ECO:0000313" key="5">
    <source>
        <dbReference type="Proteomes" id="UP001054252"/>
    </source>
</evidence>
<organism evidence="4 5">
    <name type="scientific">Rubroshorea leprosula</name>
    <dbReference type="NCBI Taxonomy" id="152421"/>
    <lineage>
        <taxon>Eukaryota</taxon>
        <taxon>Viridiplantae</taxon>
        <taxon>Streptophyta</taxon>
        <taxon>Embryophyta</taxon>
        <taxon>Tracheophyta</taxon>
        <taxon>Spermatophyta</taxon>
        <taxon>Magnoliopsida</taxon>
        <taxon>eudicotyledons</taxon>
        <taxon>Gunneridae</taxon>
        <taxon>Pentapetalae</taxon>
        <taxon>rosids</taxon>
        <taxon>malvids</taxon>
        <taxon>Malvales</taxon>
        <taxon>Dipterocarpaceae</taxon>
        <taxon>Rubroshorea</taxon>
    </lineage>
</organism>
<evidence type="ECO:0000259" key="3">
    <source>
        <dbReference type="PROSITE" id="PS50011"/>
    </source>
</evidence>
<sequence>MDGKYKAKVADFGASRSIATDQTNLTTYVMGTFGYLDPEYFQSSQFTEKSDVYSFGVILFELLTGEKPISLAGAEEEETRCLASHFILSMDENSLFNILDAQLRETSAHEEITKVAKLAY</sequence>
<gene>
    <name evidence="4" type="ORF">SLEP1_g36082</name>
</gene>
<comment type="caution">
    <text evidence="4">The sequence shown here is derived from an EMBL/GenBank/DDBJ whole genome shotgun (WGS) entry which is preliminary data.</text>
</comment>
<accession>A0AAV5KQC8</accession>
<dbReference type="GO" id="GO:0007166">
    <property type="term" value="P:cell surface receptor signaling pathway"/>
    <property type="evidence" value="ECO:0007669"/>
    <property type="project" value="InterPro"/>
</dbReference>
<dbReference type="PANTHER" id="PTHR27005">
    <property type="entry name" value="WALL-ASSOCIATED RECEPTOR KINASE-LIKE 21"/>
    <property type="match status" value="1"/>
</dbReference>
<dbReference type="GO" id="GO:0005886">
    <property type="term" value="C:plasma membrane"/>
    <property type="evidence" value="ECO:0007669"/>
    <property type="project" value="TreeGrafter"/>
</dbReference>